<comment type="caution">
    <text evidence="2">The sequence shown here is derived from an EMBL/GenBank/DDBJ whole genome shotgun (WGS) entry which is preliminary data.</text>
</comment>
<feature type="compositionally biased region" description="Low complexity" evidence="1">
    <location>
        <begin position="31"/>
        <end position="49"/>
    </location>
</feature>
<proteinExistence type="predicted"/>
<dbReference type="EMBL" id="MDEG01000001">
    <property type="protein sequence ID" value="PPU99945.1"/>
    <property type="molecule type" value="Genomic_DNA"/>
</dbReference>
<organism evidence="2 3">
    <name type="scientific">Xanthomonas hyacinthi</name>
    <dbReference type="NCBI Taxonomy" id="56455"/>
    <lineage>
        <taxon>Bacteria</taxon>
        <taxon>Pseudomonadati</taxon>
        <taxon>Pseudomonadota</taxon>
        <taxon>Gammaproteobacteria</taxon>
        <taxon>Lysobacterales</taxon>
        <taxon>Lysobacteraceae</taxon>
        <taxon>Xanthomonas</taxon>
    </lineage>
</organism>
<reference evidence="3" key="1">
    <citation type="submission" date="2016-08" db="EMBL/GenBank/DDBJ databases">
        <authorList>
            <person name="Merda D."/>
            <person name="Briand M."/>
            <person name="Taghouti G."/>
            <person name="Carrere S."/>
            <person name="Gouzy J."/>
            <person name="Portier P."/>
            <person name="Jacques M.-A."/>
            <person name="Fischer-Le Saux M."/>
        </authorList>
    </citation>
    <scope>NUCLEOTIDE SEQUENCE [LARGE SCALE GENOMIC DNA]</scope>
    <source>
        <strain evidence="3">CFBP1156</strain>
    </source>
</reference>
<evidence type="ECO:0000256" key="1">
    <source>
        <dbReference type="SAM" id="MobiDB-lite"/>
    </source>
</evidence>
<accession>A0A2S7F3E2</accession>
<evidence type="ECO:0000313" key="3">
    <source>
        <dbReference type="Proteomes" id="UP000238261"/>
    </source>
</evidence>
<evidence type="ECO:0000313" key="2">
    <source>
        <dbReference type="EMBL" id="PPU99945.1"/>
    </source>
</evidence>
<gene>
    <name evidence="2" type="ORF">XhyaCFBP1156_02010</name>
</gene>
<name>A0A2S7F3E2_9XANT</name>
<dbReference type="AlphaFoldDB" id="A0A2S7F3E2"/>
<feature type="region of interest" description="Disordered" evidence="1">
    <location>
        <begin position="28"/>
        <end position="71"/>
    </location>
</feature>
<keyword evidence="3" id="KW-1185">Reference proteome</keyword>
<dbReference type="Proteomes" id="UP000238261">
    <property type="component" value="Unassembled WGS sequence"/>
</dbReference>
<protein>
    <submittedName>
        <fullName evidence="2">Uncharacterized protein</fullName>
    </submittedName>
</protein>
<sequence>MTHAARRIAHCGAVCMASAPAALQRTSATDGGARWRAGRHAGSGSAWRAHGFSSAGTQETRPKPGFLGSSGAVAGTVQRTLTGARPG</sequence>
<dbReference type="RefSeq" id="WP_046978116.1">
    <property type="nucleotide sequence ID" value="NZ_JBHRWS010000001.1"/>
</dbReference>